<sequence length="301" mass="32127">MAGAVDLSVLKERADAQRAQASRPNDVPSGPQRADDAHPAAGYVVEVTEANFEAEVLTRSTQQLVVVVLWSPRSAATAKMVQLLASSAQQSGGRWALAAVDADANPRIVQAFQAQGVPLIIAIAQGRPVAEFEGRSEGEIAPWIDSILAQIGHTFAGAPPEPADEPEEADPRMVAAEDKFNSGDLDGALAAYREIAAAEPNNAEVASLIRNIEFMARANAHDDSVLESAPDDVDGQLAAADKLLLEQRPEDAFDRIITAIKLSDGDDRTKARTRLLELFELFDPAEAFVVAARRKLAAALY</sequence>
<dbReference type="eggNOG" id="COG3118">
    <property type="taxonomic scope" value="Bacteria"/>
</dbReference>
<dbReference type="InterPro" id="IPR011990">
    <property type="entry name" value="TPR-like_helical_dom_sf"/>
</dbReference>
<accession>H0R6G3</accession>
<dbReference type="Gene3D" id="3.40.30.10">
    <property type="entry name" value="Glutaredoxin"/>
    <property type="match status" value="1"/>
</dbReference>
<dbReference type="RefSeq" id="WP_007319999.1">
    <property type="nucleotide sequence ID" value="NZ_BAEH01000121.1"/>
</dbReference>
<dbReference type="InterPro" id="IPR036249">
    <property type="entry name" value="Thioredoxin-like_sf"/>
</dbReference>
<comment type="caution">
    <text evidence="6">The sequence shown here is derived from an EMBL/GenBank/DDBJ whole genome shotgun (WGS) entry which is preliminary data.</text>
</comment>
<name>H0R6G3_9ACTN</name>
<reference evidence="6 7" key="1">
    <citation type="submission" date="2011-12" db="EMBL/GenBank/DDBJ databases">
        <title>Whole genome shotgun sequence of Gordonia effusa NBRC 100432.</title>
        <authorList>
            <person name="Yoshida I."/>
            <person name="Takarada H."/>
            <person name="Hosoyama A."/>
            <person name="Tsuchikane K."/>
            <person name="Katsumata H."/>
            <person name="Yamazaki S."/>
            <person name="Fujita N."/>
        </authorList>
    </citation>
    <scope>NUCLEOTIDE SEQUENCE [LARGE SCALE GENOMIC DNA]</scope>
    <source>
        <strain evidence="6 7">NBRC 100432</strain>
    </source>
</reference>
<dbReference type="STRING" id="1077974.GOEFS_121_00660"/>
<gene>
    <name evidence="6" type="ORF">GOEFS_121_00660</name>
</gene>
<evidence type="ECO:0000313" key="6">
    <source>
        <dbReference type="EMBL" id="GAB20664.1"/>
    </source>
</evidence>
<dbReference type="AlphaFoldDB" id="H0R6G3"/>
<keyword evidence="3" id="KW-0676">Redox-active center</keyword>
<dbReference type="GO" id="GO:0005737">
    <property type="term" value="C:cytoplasm"/>
    <property type="evidence" value="ECO:0007669"/>
    <property type="project" value="TreeGrafter"/>
</dbReference>
<evidence type="ECO:0000256" key="2">
    <source>
        <dbReference type="ARBA" id="ARBA00008987"/>
    </source>
</evidence>
<evidence type="ECO:0000259" key="5">
    <source>
        <dbReference type="Pfam" id="PF00085"/>
    </source>
</evidence>
<organism evidence="6 7">
    <name type="scientific">Gordonia effusa NBRC 100432</name>
    <dbReference type="NCBI Taxonomy" id="1077974"/>
    <lineage>
        <taxon>Bacteria</taxon>
        <taxon>Bacillati</taxon>
        <taxon>Actinomycetota</taxon>
        <taxon>Actinomycetes</taxon>
        <taxon>Mycobacteriales</taxon>
        <taxon>Gordoniaceae</taxon>
        <taxon>Gordonia</taxon>
    </lineage>
</organism>
<dbReference type="GO" id="GO:0015035">
    <property type="term" value="F:protein-disulfide reductase activity"/>
    <property type="evidence" value="ECO:0007669"/>
    <property type="project" value="TreeGrafter"/>
</dbReference>
<dbReference type="SUPFAM" id="SSF52833">
    <property type="entry name" value="Thioredoxin-like"/>
    <property type="match status" value="1"/>
</dbReference>
<evidence type="ECO:0000256" key="1">
    <source>
        <dbReference type="ARBA" id="ARBA00003318"/>
    </source>
</evidence>
<dbReference type="Pfam" id="PF14561">
    <property type="entry name" value="TPR_20"/>
    <property type="match status" value="1"/>
</dbReference>
<dbReference type="SUPFAM" id="SSF48452">
    <property type="entry name" value="TPR-like"/>
    <property type="match status" value="1"/>
</dbReference>
<feature type="region of interest" description="Disordered" evidence="4">
    <location>
        <begin position="13"/>
        <end position="37"/>
    </location>
</feature>
<dbReference type="Proteomes" id="UP000035034">
    <property type="component" value="Unassembled WGS sequence"/>
</dbReference>
<dbReference type="GO" id="GO:0006950">
    <property type="term" value="P:response to stress"/>
    <property type="evidence" value="ECO:0007669"/>
    <property type="project" value="UniProtKB-ARBA"/>
</dbReference>
<dbReference type="Pfam" id="PF00085">
    <property type="entry name" value="Thioredoxin"/>
    <property type="match status" value="1"/>
</dbReference>
<comment type="function">
    <text evidence="1">Participates in various redox reactions through the reversible oxidation of its active center dithiol to a disulfide and catalyzes dithiol-disulfide exchange reactions.</text>
</comment>
<dbReference type="InterPro" id="IPR013766">
    <property type="entry name" value="Thioredoxin_domain"/>
</dbReference>
<dbReference type="PANTHER" id="PTHR45663">
    <property type="entry name" value="GEO12009P1"/>
    <property type="match status" value="1"/>
</dbReference>
<evidence type="ECO:0000256" key="3">
    <source>
        <dbReference type="ARBA" id="ARBA00023284"/>
    </source>
</evidence>
<dbReference type="OrthoDB" id="5181746at2"/>
<proteinExistence type="inferred from homology"/>
<evidence type="ECO:0000256" key="4">
    <source>
        <dbReference type="SAM" id="MobiDB-lite"/>
    </source>
</evidence>
<feature type="domain" description="Thioredoxin" evidence="5">
    <location>
        <begin position="44"/>
        <end position="145"/>
    </location>
</feature>
<protein>
    <submittedName>
        <fullName evidence="6">Putative thioredoxin</fullName>
    </submittedName>
</protein>
<dbReference type="CDD" id="cd02956">
    <property type="entry name" value="ybbN"/>
    <property type="match status" value="1"/>
</dbReference>
<dbReference type="PANTHER" id="PTHR45663:SF11">
    <property type="entry name" value="GEO12009P1"/>
    <property type="match status" value="1"/>
</dbReference>
<dbReference type="EMBL" id="BAEH01000121">
    <property type="protein sequence ID" value="GAB20664.1"/>
    <property type="molecule type" value="Genomic_DNA"/>
</dbReference>
<keyword evidence="7" id="KW-1185">Reference proteome</keyword>
<comment type="similarity">
    <text evidence="2">Belongs to the thioredoxin family.</text>
</comment>
<dbReference type="Gene3D" id="1.25.40.10">
    <property type="entry name" value="Tetratricopeptide repeat domain"/>
    <property type="match status" value="1"/>
</dbReference>
<evidence type="ECO:0000313" key="7">
    <source>
        <dbReference type="Proteomes" id="UP000035034"/>
    </source>
</evidence>